<protein>
    <recommendedName>
        <fullName evidence="4">DUF4419 domain-containing protein</fullName>
    </recommendedName>
</protein>
<dbReference type="InterPro" id="IPR025533">
    <property type="entry name" value="DUF4419"/>
</dbReference>
<dbReference type="PANTHER" id="PTHR31252:SF11">
    <property type="entry name" value="DUF4419 DOMAIN-CONTAINING PROTEIN"/>
    <property type="match status" value="1"/>
</dbReference>
<gene>
    <name evidence="2" type="ORF">CONPUDRAFT_128559</name>
</gene>
<reference evidence="3" key="1">
    <citation type="journal article" date="2012" name="Science">
        <title>The Paleozoic origin of enzymatic lignin decomposition reconstructed from 31 fungal genomes.</title>
        <authorList>
            <person name="Floudas D."/>
            <person name="Binder M."/>
            <person name="Riley R."/>
            <person name="Barry K."/>
            <person name="Blanchette R.A."/>
            <person name="Henrissat B."/>
            <person name="Martinez A.T."/>
            <person name="Otillar R."/>
            <person name="Spatafora J.W."/>
            <person name="Yadav J.S."/>
            <person name="Aerts A."/>
            <person name="Benoit I."/>
            <person name="Boyd A."/>
            <person name="Carlson A."/>
            <person name="Copeland A."/>
            <person name="Coutinho P.M."/>
            <person name="de Vries R.P."/>
            <person name="Ferreira P."/>
            <person name="Findley K."/>
            <person name="Foster B."/>
            <person name="Gaskell J."/>
            <person name="Glotzer D."/>
            <person name="Gorecki P."/>
            <person name="Heitman J."/>
            <person name="Hesse C."/>
            <person name="Hori C."/>
            <person name="Igarashi K."/>
            <person name="Jurgens J.A."/>
            <person name="Kallen N."/>
            <person name="Kersten P."/>
            <person name="Kohler A."/>
            <person name="Kuees U."/>
            <person name="Kumar T.K.A."/>
            <person name="Kuo A."/>
            <person name="LaButti K."/>
            <person name="Larrondo L.F."/>
            <person name="Lindquist E."/>
            <person name="Ling A."/>
            <person name="Lombard V."/>
            <person name="Lucas S."/>
            <person name="Lundell T."/>
            <person name="Martin R."/>
            <person name="McLaughlin D.J."/>
            <person name="Morgenstern I."/>
            <person name="Morin E."/>
            <person name="Murat C."/>
            <person name="Nagy L.G."/>
            <person name="Nolan M."/>
            <person name="Ohm R.A."/>
            <person name="Patyshakuliyeva A."/>
            <person name="Rokas A."/>
            <person name="Ruiz-Duenas F.J."/>
            <person name="Sabat G."/>
            <person name="Salamov A."/>
            <person name="Samejima M."/>
            <person name="Schmutz J."/>
            <person name="Slot J.C."/>
            <person name="St John F."/>
            <person name="Stenlid J."/>
            <person name="Sun H."/>
            <person name="Sun S."/>
            <person name="Syed K."/>
            <person name="Tsang A."/>
            <person name="Wiebenga A."/>
            <person name="Young D."/>
            <person name="Pisabarro A."/>
            <person name="Eastwood D.C."/>
            <person name="Martin F."/>
            <person name="Cullen D."/>
            <person name="Grigoriev I.V."/>
            <person name="Hibbett D.S."/>
        </authorList>
    </citation>
    <scope>NUCLEOTIDE SEQUENCE [LARGE SCALE GENOMIC DNA]</scope>
    <source>
        <strain evidence="3">RWD-64-598 SS2</strain>
    </source>
</reference>
<organism evidence="2 3">
    <name type="scientific">Coniophora puteana (strain RWD-64-598)</name>
    <name type="common">Brown rot fungus</name>
    <dbReference type="NCBI Taxonomy" id="741705"/>
    <lineage>
        <taxon>Eukaryota</taxon>
        <taxon>Fungi</taxon>
        <taxon>Dikarya</taxon>
        <taxon>Basidiomycota</taxon>
        <taxon>Agaricomycotina</taxon>
        <taxon>Agaricomycetes</taxon>
        <taxon>Agaricomycetidae</taxon>
        <taxon>Boletales</taxon>
        <taxon>Coniophorineae</taxon>
        <taxon>Coniophoraceae</taxon>
        <taxon>Coniophora</taxon>
    </lineage>
</organism>
<evidence type="ECO:0000313" key="2">
    <source>
        <dbReference type="EMBL" id="EIW77596.1"/>
    </source>
</evidence>
<comment type="caution">
    <text evidence="2">The sequence shown here is derived from an EMBL/GenBank/DDBJ whole genome shotgun (WGS) entry which is preliminary data.</text>
</comment>
<evidence type="ECO:0000313" key="3">
    <source>
        <dbReference type="Proteomes" id="UP000053558"/>
    </source>
</evidence>
<dbReference type="OrthoDB" id="9978173at2759"/>
<evidence type="ECO:0000256" key="1">
    <source>
        <dbReference type="SAM" id="MobiDB-lite"/>
    </source>
</evidence>
<dbReference type="KEGG" id="cput:CONPUDRAFT_128559"/>
<evidence type="ECO:0008006" key="4">
    <source>
        <dbReference type="Google" id="ProtNLM"/>
    </source>
</evidence>
<keyword evidence="3" id="KW-1185">Reference proteome</keyword>
<dbReference type="OMA" id="TKAYFEY"/>
<sequence length="445" mass="48938">MSNMQDKTSPFDVTVAPTSVTFTPASHPAEPFDPSYTAKFKDSTSSRPESAAETLLRNACPNPYKKCTELLQSSIPKEVSFSGASLIPQRNGLVHTLLEAYNRHRALVLRPDDVWLPILTQFSFFVNAHAEELRSSFVAHEGKKELTVTAVGTRYSVDFGSMARQMAGELEKNVSDPKLREWATPRFSTSTVTDSTVYAIALMATTKAYFDFSFCLMCGIPRVTLDGTRDDWAAILERIGKLKEYGVETTAWFHLLKPVVERFVRAFDDPHGSENLDFWGKVAHRHSGGSGPSYLMGWATAFCVFTAEGKWQGPRLQNLPSSPSDKSYADLSGEAFAAKHFVPHPEGDPFIGDLYLTLDGVPYPHVDTTKIPPGTVEVDVKLNDNGQVFRTLLVAGGVGSAVSSSGDKALSGSGERDTVRPVPGWWMFVKNEKGEEELARPPSME</sequence>
<dbReference type="GeneID" id="19200124"/>
<dbReference type="RefSeq" id="XP_007771989.1">
    <property type="nucleotide sequence ID" value="XM_007773799.1"/>
</dbReference>
<dbReference type="Pfam" id="PF14388">
    <property type="entry name" value="DUF4419"/>
    <property type="match status" value="1"/>
</dbReference>
<dbReference type="Proteomes" id="UP000053558">
    <property type="component" value="Unassembled WGS sequence"/>
</dbReference>
<dbReference type="PANTHER" id="PTHR31252">
    <property type="entry name" value="DUF4419 DOMAIN-CONTAINING PROTEIN"/>
    <property type="match status" value="1"/>
</dbReference>
<dbReference type="AlphaFoldDB" id="A0A5M3MF11"/>
<proteinExistence type="predicted"/>
<feature type="region of interest" description="Disordered" evidence="1">
    <location>
        <begin position="22"/>
        <end position="52"/>
    </location>
</feature>
<name>A0A5M3MF11_CONPW</name>
<accession>A0A5M3MF11</accession>
<dbReference type="EMBL" id="JH711583">
    <property type="protein sequence ID" value="EIW77596.1"/>
    <property type="molecule type" value="Genomic_DNA"/>
</dbReference>